<evidence type="ECO:0000313" key="1">
    <source>
        <dbReference type="EMBL" id="PCH35078.1"/>
    </source>
</evidence>
<name>A0A2H3JBN5_WOLCO</name>
<sequence>MSQTERHSKAITAFQTLYSPITEDPLLKASSWAPPALAGGHRGRYLWTDAFAVLNLVTLGTTSSNPAYLTFAARLIDTRARLPGASDAHPLAGGLRIGKEADEDDPSGDGDGQYYHYLTLWLAVELARAIHPRFVYDRARARLRMYWKMSVYLARPAVRREGNLDPIDGYAVYSLLDRDAQERGVLAREIGEYRRMLEDKWPRYVSDDPLDLGMTLWTAHWFDGEEEWAARLTQRAITCLRAYPPRPTTYRLAFRESGACKLWERCIEQILSAWNRDGDEMSAQDASLVPITVVAASAVVPGDSPAPLSKILD</sequence>
<protein>
    <submittedName>
        <fullName evidence="1">Uncharacterized protein</fullName>
    </submittedName>
</protein>
<organism evidence="1 2">
    <name type="scientific">Wolfiporia cocos (strain MD-104)</name>
    <name type="common">Brown rot fungus</name>
    <dbReference type="NCBI Taxonomy" id="742152"/>
    <lineage>
        <taxon>Eukaryota</taxon>
        <taxon>Fungi</taxon>
        <taxon>Dikarya</taxon>
        <taxon>Basidiomycota</taxon>
        <taxon>Agaricomycotina</taxon>
        <taxon>Agaricomycetes</taxon>
        <taxon>Polyporales</taxon>
        <taxon>Phaeolaceae</taxon>
        <taxon>Wolfiporia</taxon>
    </lineage>
</organism>
<dbReference type="EMBL" id="KB467843">
    <property type="protein sequence ID" value="PCH35078.1"/>
    <property type="molecule type" value="Genomic_DNA"/>
</dbReference>
<keyword evidence="2" id="KW-1185">Reference proteome</keyword>
<dbReference type="Proteomes" id="UP000218811">
    <property type="component" value="Unassembled WGS sequence"/>
</dbReference>
<dbReference type="STRING" id="742152.A0A2H3JBN5"/>
<evidence type="ECO:0000313" key="2">
    <source>
        <dbReference type="Proteomes" id="UP000218811"/>
    </source>
</evidence>
<dbReference type="AlphaFoldDB" id="A0A2H3JBN5"/>
<gene>
    <name evidence="1" type="ORF">WOLCODRAFT_91398</name>
</gene>
<dbReference type="OMA" id="YLTISHR"/>
<dbReference type="OrthoDB" id="302966at2759"/>
<reference evidence="1 2" key="1">
    <citation type="journal article" date="2012" name="Science">
        <title>The Paleozoic origin of enzymatic lignin decomposition reconstructed from 31 fungal genomes.</title>
        <authorList>
            <person name="Floudas D."/>
            <person name="Binder M."/>
            <person name="Riley R."/>
            <person name="Barry K."/>
            <person name="Blanchette R.A."/>
            <person name="Henrissat B."/>
            <person name="Martinez A.T."/>
            <person name="Otillar R."/>
            <person name="Spatafora J.W."/>
            <person name="Yadav J.S."/>
            <person name="Aerts A."/>
            <person name="Benoit I."/>
            <person name="Boyd A."/>
            <person name="Carlson A."/>
            <person name="Copeland A."/>
            <person name="Coutinho P.M."/>
            <person name="de Vries R.P."/>
            <person name="Ferreira P."/>
            <person name="Findley K."/>
            <person name="Foster B."/>
            <person name="Gaskell J."/>
            <person name="Glotzer D."/>
            <person name="Gorecki P."/>
            <person name="Heitman J."/>
            <person name="Hesse C."/>
            <person name="Hori C."/>
            <person name="Igarashi K."/>
            <person name="Jurgens J.A."/>
            <person name="Kallen N."/>
            <person name="Kersten P."/>
            <person name="Kohler A."/>
            <person name="Kuees U."/>
            <person name="Kumar T.K.A."/>
            <person name="Kuo A."/>
            <person name="LaButti K."/>
            <person name="Larrondo L.F."/>
            <person name="Lindquist E."/>
            <person name="Ling A."/>
            <person name="Lombard V."/>
            <person name="Lucas S."/>
            <person name="Lundell T."/>
            <person name="Martin R."/>
            <person name="McLaughlin D.J."/>
            <person name="Morgenstern I."/>
            <person name="Morin E."/>
            <person name="Murat C."/>
            <person name="Nagy L.G."/>
            <person name="Nolan M."/>
            <person name="Ohm R.A."/>
            <person name="Patyshakuliyeva A."/>
            <person name="Rokas A."/>
            <person name="Ruiz-Duenas F.J."/>
            <person name="Sabat G."/>
            <person name="Salamov A."/>
            <person name="Samejima M."/>
            <person name="Schmutz J."/>
            <person name="Slot J.C."/>
            <person name="St John F."/>
            <person name="Stenlid J."/>
            <person name="Sun H."/>
            <person name="Sun S."/>
            <person name="Syed K."/>
            <person name="Tsang A."/>
            <person name="Wiebenga A."/>
            <person name="Young D."/>
            <person name="Pisabarro A."/>
            <person name="Eastwood D.C."/>
            <person name="Martin F."/>
            <person name="Cullen D."/>
            <person name="Grigoriev I.V."/>
            <person name="Hibbett D.S."/>
        </authorList>
    </citation>
    <scope>NUCLEOTIDE SEQUENCE [LARGE SCALE GENOMIC DNA]</scope>
    <source>
        <strain evidence="1 2">MD-104</strain>
    </source>
</reference>
<accession>A0A2H3JBN5</accession>
<proteinExistence type="predicted"/>